<comment type="caution">
    <text evidence="1">The sequence shown here is derived from an EMBL/GenBank/DDBJ whole genome shotgun (WGS) entry which is preliminary data.</text>
</comment>
<keyword evidence="2" id="KW-1185">Reference proteome</keyword>
<name>A0A9W9Z6J0_9CNID</name>
<evidence type="ECO:0000313" key="1">
    <source>
        <dbReference type="EMBL" id="KAJ7376111.1"/>
    </source>
</evidence>
<evidence type="ECO:0000313" key="2">
    <source>
        <dbReference type="Proteomes" id="UP001163046"/>
    </source>
</evidence>
<dbReference type="EMBL" id="MU826414">
    <property type="protein sequence ID" value="KAJ7376111.1"/>
    <property type="molecule type" value="Genomic_DNA"/>
</dbReference>
<reference evidence="1" key="1">
    <citation type="submission" date="2023-01" db="EMBL/GenBank/DDBJ databases">
        <title>Genome assembly of the deep-sea coral Lophelia pertusa.</title>
        <authorList>
            <person name="Herrera S."/>
            <person name="Cordes E."/>
        </authorList>
    </citation>
    <scope>NUCLEOTIDE SEQUENCE</scope>
    <source>
        <strain evidence="1">USNM1676648</strain>
        <tissue evidence="1">Polyp</tissue>
    </source>
</reference>
<proteinExistence type="predicted"/>
<sequence>MVKVVQYWRCQATIILAVISILNSIEQYWTNIGKDYGHHISSSGNIAFLTWLVKNRWLYAVVLTAAKSLVGHSSRGRFNICASLSMLQLTINYNNTIVVHQMILDCEESLYFWR</sequence>
<dbReference type="AlphaFoldDB" id="A0A9W9Z6J0"/>
<gene>
    <name evidence="1" type="ORF">OS493_036875</name>
</gene>
<protein>
    <submittedName>
        <fullName evidence="1">Uncharacterized protein</fullName>
    </submittedName>
</protein>
<dbReference type="Proteomes" id="UP001163046">
    <property type="component" value="Unassembled WGS sequence"/>
</dbReference>
<accession>A0A9W9Z6J0</accession>
<organism evidence="1 2">
    <name type="scientific">Desmophyllum pertusum</name>
    <dbReference type="NCBI Taxonomy" id="174260"/>
    <lineage>
        <taxon>Eukaryota</taxon>
        <taxon>Metazoa</taxon>
        <taxon>Cnidaria</taxon>
        <taxon>Anthozoa</taxon>
        <taxon>Hexacorallia</taxon>
        <taxon>Scleractinia</taxon>
        <taxon>Caryophylliina</taxon>
        <taxon>Caryophylliidae</taxon>
        <taxon>Desmophyllum</taxon>
    </lineage>
</organism>